<evidence type="ECO:0000256" key="4">
    <source>
        <dbReference type="ARBA" id="ARBA00023163"/>
    </source>
</evidence>
<dbReference type="InterPro" id="IPR036388">
    <property type="entry name" value="WH-like_DNA-bd_sf"/>
</dbReference>
<comment type="similarity">
    <text evidence="1">Belongs to the LysR transcriptional regulatory family.</text>
</comment>
<dbReference type="InterPro" id="IPR058163">
    <property type="entry name" value="LysR-type_TF_proteobact-type"/>
</dbReference>
<accession>A0A376F8L8</accession>
<dbReference type="AlphaFoldDB" id="A0A376F8L8"/>
<proteinExistence type="inferred from homology"/>
<dbReference type="InterPro" id="IPR036390">
    <property type="entry name" value="WH_DNA-bd_sf"/>
</dbReference>
<protein>
    <submittedName>
        <fullName evidence="5">LysR family transcriptional regulator</fullName>
    </submittedName>
</protein>
<sequence length="298" mass="32485">MKLEDVEVFVEAVKAGSLAGAARRLSVSAMAASRSLNNLEAELGVRLVHRTTRSLSPTSDGAVFLPHAQALLEDKNNALADLFPEGTHLSGRLRITASAGFGRKIVAPMLTRFMQQHPALQVDLLATDEQVDIVGKGIDVALRIAPLRDNRLVAHRLCHNPRDLCASAAYLAANGYPKSFNDLAAHSCLTTSDSVHWSFEQGEQHYKQKVSGRFSANSIEAIFEACLGGLGIANLSRWYVEPAFREGKLVRIVLEDAQPESLAVWAVYPTSRLIPAKVRKFVEALEAELLLNPLTQPT</sequence>
<dbReference type="SUPFAM" id="SSF46785">
    <property type="entry name" value="Winged helix' DNA-binding domain"/>
    <property type="match status" value="1"/>
</dbReference>
<dbReference type="GO" id="GO:0043565">
    <property type="term" value="F:sequence-specific DNA binding"/>
    <property type="evidence" value="ECO:0007669"/>
    <property type="project" value="TreeGrafter"/>
</dbReference>
<dbReference type="InterPro" id="IPR005119">
    <property type="entry name" value="LysR_subst-bd"/>
</dbReference>
<dbReference type="Proteomes" id="UP000255163">
    <property type="component" value="Unassembled WGS sequence"/>
</dbReference>
<dbReference type="FunFam" id="3.40.190.290:FF:000001">
    <property type="entry name" value="Transcriptional regulator, LysR family"/>
    <property type="match status" value="1"/>
</dbReference>
<organism evidence="5 6">
    <name type="scientific">Enterobacter asburiae</name>
    <dbReference type="NCBI Taxonomy" id="61645"/>
    <lineage>
        <taxon>Bacteria</taxon>
        <taxon>Pseudomonadati</taxon>
        <taxon>Pseudomonadota</taxon>
        <taxon>Gammaproteobacteria</taxon>
        <taxon>Enterobacterales</taxon>
        <taxon>Enterobacteriaceae</taxon>
        <taxon>Enterobacter</taxon>
        <taxon>Enterobacter cloacae complex</taxon>
    </lineage>
</organism>
<keyword evidence="2" id="KW-0805">Transcription regulation</keyword>
<name>A0A376F8L8_ENTAS</name>
<keyword evidence="3" id="KW-0238">DNA-binding</keyword>
<dbReference type="Gene3D" id="1.10.10.10">
    <property type="entry name" value="Winged helix-like DNA-binding domain superfamily/Winged helix DNA-binding domain"/>
    <property type="match status" value="1"/>
</dbReference>
<dbReference type="Pfam" id="PF03466">
    <property type="entry name" value="LysR_substrate"/>
    <property type="match status" value="1"/>
</dbReference>
<dbReference type="RefSeq" id="WP_054829848.1">
    <property type="nucleotide sequence ID" value="NZ_CP011863.1"/>
</dbReference>
<dbReference type="EMBL" id="UFYI01000007">
    <property type="protein sequence ID" value="STD20017.1"/>
    <property type="molecule type" value="Genomic_DNA"/>
</dbReference>
<dbReference type="InterPro" id="IPR000847">
    <property type="entry name" value="LysR_HTH_N"/>
</dbReference>
<dbReference type="PANTHER" id="PTHR30537">
    <property type="entry name" value="HTH-TYPE TRANSCRIPTIONAL REGULATOR"/>
    <property type="match status" value="1"/>
</dbReference>
<dbReference type="CDD" id="cd08422">
    <property type="entry name" value="PBP2_CrgA_like"/>
    <property type="match status" value="1"/>
</dbReference>
<dbReference type="GO" id="GO:0003700">
    <property type="term" value="F:DNA-binding transcription factor activity"/>
    <property type="evidence" value="ECO:0007669"/>
    <property type="project" value="InterPro"/>
</dbReference>
<dbReference type="FunFam" id="1.10.10.10:FF:000001">
    <property type="entry name" value="LysR family transcriptional regulator"/>
    <property type="match status" value="1"/>
</dbReference>
<keyword evidence="4" id="KW-0804">Transcription</keyword>
<dbReference type="SUPFAM" id="SSF53850">
    <property type="entry name" value="Periplasmic binding protein-like II"/>
    <property type="match status" value="1"/>
</dbReference>
<dbReference type="GO" id="GO:0009891">
    <property type="term" value="P:positive regulation of biosynthetic process"/>
    <property type="evidence" value="ECO:0007669"/>
    <property type="project" value="UniProtKB-ARBA"/>
</dbReference>
<evidence type="ECO:0000313" key="5">
    <source>
        <dbReference type="EMBL" id="STD20017.1"/>
    </source>
</evidence>
<reference evidence="5 6" key="1">
    <citation type="submission" date="2018-06" db="EMBL/GenBank/DDBJ databases">
        <authorList>
            <consortium name="Pathogen Informatics"/>
            <person name="Doyle S."/>
        </authorList>
    </citation>
    <scope>NUCLEOTIDE SEQUENCE [LARGE SCALE GENOMIC DNA]</scope>
    <source>
        <strain evidence="5 6">NCTC12123</strain>
    </source>
</reference>
<dbReference type="PROSITE" id="PS50931">
    <property type="entry name" value="HTH_LYSR"/>
    <property type="match status" value="1"/>
</dbReference>
<dbReference type="GO" id="GO:0006351">
    <property type="term" value="P:DNA-templated transcription"/>
    <property type="evidence" value="ECO:0007669"/>
    <property type="project" value="TreeGrafter"/>
</dbReference>
<dbReference type="Gene3D" id="3.40.190.290">
    <property type="match status" value="1"/>
</dbReference>
<gene>
    <name evidence="5" type="primary">dmlR_3</name>
    <name evidence="5" type="ORF">NCTC12123_01658</name>
</gene>
<evidence type="ECO:0000256" key="2">
    <source>
        <dbReference type="ARBA" id="ARBA00023015"/>
    </source>
</evidence>
<dbReference type="PANTHER" id="PTHR30537:SF5">
    <property type="entry name" value="HTH-TYPE TRANSCRIPTIONAL ACTIVATOR TTDR-RELATED"/>
    <property type="match status" value="1"/>
</dbReference>
<evidence type="ECO:0000256" key="1">
    <source>
        <dbReference type="ARBA" id="ARBA00009437"/>
    </source>
</evidence>
<dbReference type="Pfam" id="PF00126">
    <property type="entry name" value="HTH_1"/>
    <property type="match status" value="1"/>
</dbReference>
<evidence type="ECO:0000256" key="3">
    <source>
        <dbReference type="ARBA" id="ARBA00023125"/>
    </source>
</evidence>
<evidence type="ECO:0000313" key="6">
    <source>
        <dbReference type="Proteomes" id="UP000255163"/>
    </source>
</evidence>